<reference evidence="3 4" key="1">
    <citation type="submission" date="2019-05" db="EMBL/GenBank/DDBJ databases">
        <title>Nesterenkonia sp. GY239, isolated from the Southern Atlantic Ocean.</title>
        <authorList>
            <person name="Zhang G."/>
        </authorList>
    </citation>
    <scope>NUCLEOTIDE SEQUENCE [LARGE SCALE GENOMIC DNA]</scope>
    <source>
        <strain evidence="3 4">GY239</strain>
    </source>
</reference>
<keyword evidence="4" id="KW-1185">Reference proteome</keyword>
<evidence type="ECO:0000259" key="2">
    <source>
        <dbReference type="SMART" id="SM00507"/>
    </source>
</evidence>
<name>A0A5R9APQ9_9MICC</name>
<gene>
    <name evidence="3" type="ORF">FEF27_00115</name>
</gene>
<sequence length="456" mass="49363">MEAEQLGAGTKRAAVAALPKDFAHLAQEPELAEARNQEVRIRRAEAAKLTALLDYRARKLQEHQGQHAFTRAAVEKAIVRDAALVLTATESAVRRLLECAEFLQEKLPQTWGAYAEGAVDWARAQRIAQAAEDIAHREDLLPVLDEDAKLKAPGMNRAEVDQWVKRRVPELDAEAYSARCERARSKRYVVFAHLDDGMTKIDAMVPTVSVAALERHLWTRAQARIESSAQGAATLTQRVADEFVQRLQGSGVNGPAPTEIVPQGADSAVGSGSGSGSGASRPGSVNAKISILVPAETLLGNSEAPAVSEDKSFVLPASDVRQIAHDPQAEHDWLAAGIRADSQGSGEITSIVPLGTRYPLEGWDGASALARAVNLLDTSSRSRFVSGQLREAILTRDRTCQAHGCTRPAWRADVDHKTPHDQGGGTTPQNTWVLCRDHHIMKSHRLLPVPGKDPPQ</sequence>
<comment type="caution">
    <text evidence="3">The sequence shown here is derived from an EMBL/GenBank/DDBJ whole genome shotgun (WGS) entry which is preliminary data.</text>
</comment>
<dbReference type="CDD" id="cd00085">
    <property type="entry name" value="HNHc"/>
    <property type="match status" value="1"/>
</dbReference>
<proteinExistence type="predicted"/>
<dbReference type="Proteomes" id="UP000306544">
    <property type="component" value="Unassembled WGS sequence"/>
</dbReference>
<dbReference type="InterPro" id="IPR003615">
    <property type="entry name" value="HNH_nuc"/>
</dbReference>
<protein>
    <submittedName>
        <fullName evidence="3">DUF222 domain-containing protein</fullName>
    </submittedName>
</protein>
<dbReference type="InterPro" id="IPR003870">
    <property type="entry name" value="DUF222"/>
</dbReference>
<dbReference type="RefSeq" id="WP_138168801.1">
    <property type="nucleotide sequence ID" value="NZ_VAWA01000001.1"/>
</dbReference>
<dbReference type="Gene3D" id="1.10.30.50">
    <property type="match status" value="1"/>
</dbReference>
<feature type="domain" description="HNH nuclease" evidence="2">
    <location>
        <begin position="388"/>
        <end position="440"/>
    </location>
</feature>
<evidence type="ECO:0000313" key="4">
    <source>
        <dbReference type="Proteomes" id="UP000306544"/>
    </source>
</evidence>
<dbReference type="AlphaFoldDB" id="A0A5R9APQ9"/>
<feature type="region of interest" description="Disordered" evidence="1">
    <location>
        <begin position="248"/>
        <end position="283"/>
    </location>
</feature>
<organism evidence="3 4">
    <name type="scientific">Nesterenkonia sphaerica</name>
    <dbReference type="NCBI Taxonomy" id="1804988"/>
    <lineage>
        <taxon>Bacteria</taxon>
        <taxon>Bacillati</taxon>
        <taxon>Actinomycetota</taxon>
        <taxon>Actinomycetes</taxon>
        <taxon>Micrococcales</taxon>
        <taxon>Micrococcaceae</taxon>
        <taxon>Nesterenkonia</taxon>
    </lineage>
</organism>
<accession>A0A5R9APQ9</accession>
<dbReference type="OrthoDB" id="5197219at2"/>
<evidence type="ECO:0000313" key="3">
    <source>
        <dbReference type="EMBL" id="TLP79836.1"/>
    </source>
</evidence>
<evidence type="ECO:0000256" key="1">
    <source>
        <dbReference type="SAM" id="MobiDB-lite"/>
    </source>
</evidence>
<dbReference type="Pfam" id="PF02720">
    <property type="entry name" value="DUF222"/>
    <property type="match status" value="1"/>
</dbReference>
<dbReference type="EMBL" id="VAWA01000001">
    <property type="protein sequence ID" value="TLP79836.1"/>
    <property type="molecule type" value="Genomic_DNA"/>
</dbReference>
<dbReference type="SMART" id="SM00507">
    <property type="entry name" value="HNHc"/>
    <property type="match status" value="1"/>
</dbReference>